<evidence type="ECO:0000313" key="3">
    <source>
        <dbReference type="EMBL" id="RJF93195.1"/>
    </source>
</evidence>
<sequence length="350" mass="38386">MTDPLSPRRTFDPMIPRVRCGRPIPDTEDLGLTGFLLPLVEAILSDDETPPACPHCGHARTRVIHRARVMADGMPGFRCSACRRYFKRGTGTPLAGLARKDLLAGFIGLLSQQKPYAQAADELGADIQLVRRWTMRFRAWLLELDPSGQWEARVRLGIAPPLDALGCPACGEVGTLVHHGFGRRRRADDHDRRQLRCTGCQAFVLIPEDADAVRSYPARLYGRGKRRAAEARPRRKRIGPLEGEMVARANTGESYREIARALGVSEATVSAVVRHHRAAARGEAVAPRRPPGRQAQHVPDAVLADVHARRRAGETYAAMAAAHGISYAMVVKILKQPPPDAWSGPVPTLS</sequence>
<dbReference type="Pfam" id="PF05344">
    <property type="entry name" value="DUF746"/>
    <property type="match status" value="1"/>
</dbReference>
<accession>A0A418WPN9</accession>
<reference evidence="3 4" key="1">
    <citation type="submission" date="2018-09" db="EMBL/GenBank/DDBJ databases">
        <authorList>
            <person name="Zhu H."/>
        </authorList>
    </citation>
    <scope>NUCLEOTIDE SEQUENCE [LARGE SCALE GENOMIC DNA]</scope>
    <source>
        <strain evidence="3 4">K2R01-6</strain>
    </source>
</reference>
<protein>
    <submittedName>
        <fullName evidence="3">DUF746 domain-containing protein</fullName>
    </submittedName>
</protein>
<dbReference type="OrthoDB" id="8396493at2"/>
<organism evidence="3 4">
    <name type="scientific">Sphingomonas cavernae</name>
    <dbReference type="NCBI Taxonomy" id="2320861"/>
    <lineage>
        <taxon>Bacteria</taxon>
        <taxon>Pseudomonadati</taxon>
        <taxon>Pseudomonadota</taxon>
        <taxon>Alphaproteobacteria</taxon>
        <taxon>Sphingomonadales</taxon>
        <taxon>Sphingomonadaceae</taxon>
        <taxon>Sphingomonas</taxon>
    </lineage>
</organism>
<dbReference type="RefSeq" id="WP_119759473.1">
    <property type="nucleotide sequence ID" value="NZ_QYUM01000002.1"/>
</dbReference>
<dbReference type="AlphaFoldDB" id="A0A418WPN9"/>
<evidence type="ECO:0000313" key="4">
    <source>
        <dbReference type="Proteomes" id="UP000286100"/>
    </source>
</evidence>
<gene>
    <name evidence="3" type="ORF">D3876_02215</name>
    <name evidence="2" type="ORF">D3876_15290</name>
</gene>
<dbReference type="Proteomes" id="UP000286100">
    <property type="component" value="Unassembled WGS sequence"/>
</dbReference>
<dbReference type="EMBL" id="QYUM01000004">
    <property type="protein sequence ID" value="RJF85316.1"/>
    <property type="molecule type" value="Genomic_DNA"/>
</dbReference>
<dbReference type="InterPro" id="IPR008008">
    <property type="entry name" value="DUF746"/>
</dbReference>
<evidence type="ECO:0000259" key="1">
    <source>
        <dbReference type="Pfam" id="PF05344"/>
    </source>
</evidence>
<dbReference type="Gene3D" id="1.10.10.10">
    <property type="entry name" value="Winged helix-like DNA-binding domain superfamily/Winged helix DNA-binding domain"/>
    <property type="match status" value="1"/>
</dbReference>
<comment type="caution">
    <text evidence="3">The sequence shown here is derived from an EMBL/GenBank/DDBJ whole genome shotgun (WGS) entry which is preliminary data.</text>
</comment>
<keyword evidence="4" id="KW-1185">Reference proteome</keyword>
<name>A0A418WPN9_9SPHN</name>
<dbReference type="InterPro" id="IPR036388">
    <property type="entry name" value="WH-like_DNA-bd_sf"/>
</dbReference>
<feature type="domain" description="DUF746" evidence="1">
    <location>
        <begin position="106"/>
        <end position="160"/>
    </location>
</feature>
<proteinExistence type="predicted"/>
<evidence type="ECO:0000313" key="2">
    <source>
        <dbReference type="EMBL" id="RJF85316.1"/>
    </source>
</evidence>
<dbReference type="EMBL" id="QYUM01000002">
    <property type="protein sequence ID" value="RJF93195.1"/>
    <property type="molecule type" value="Genomic_DNA"/>
</dbReference>